<dbReference type="AlphaFoldDB" id="A0A183HJK7"/>
<keyword evidence="1" id="KW-0472">Membrane</keyword>
<sequence>MDTQVKQGRDVIIFLRLFLMLIISFVNYYVFNDEAHPLNDECFGFTEYIEKRQFPEHDDYCPLEMTPI</sequence>
<keyword evidence="1" id="KW-0812">Transmembrane</keyword>
<accession>A0A183HJK7</accession>
<keyword evidence="1" id="KW-1133">Transmembrane helix</keyword>
<gene>
    <name evidence="2" type="ORF">OFLC_LOCUS7669</name>
</gene>
<feature type="transmembrane region" description="Helical" evidence="1">
    <location>
        <begin position="12"/>
        <end position="31"/>
    </location>
</feature>
<evidence type="ECO:0000256" key="1">
    <source>
        <dbReference type="SAM" id="Phobius"/>
    </source>
</evidence>
<name>A0A183HJK7_9BILA</name>
<evidence type="ECO:0000313" key="4">
    <source>
        <dbReference type="WBParaSite" id="OFLC_0000766801-mRNA-1"/>
    </source>
</evidence>
<proteinExistence type="predicted"/>
<dbReference type="Proteomes" id="UP000267606">
    <property type="component" value="Unassembled WGS sequence"/>
</dbReference>
<dbReference type="WBParaSite" id="OFLC_0000766801-mRNA-1">
    <property type="protein sequence ID" value="OFLC_0000766801-mRNA-1"/>
    <property type="gene ID" value="OFLC_0000766801"/>
</dbReference>
<evidence type="ECO:0000313" key="2">
    <source>
        <dbReference type="EMBL" id="VDO52121.1"/>
    </source>
</evidence>
<protein>
    <submittedName>
        <fullName evidence="2 4">Uncharacterized protein</fullName>
    </submittedName>
</protein>
<keyword evidence="3" id="KW-1185">Reference proteome</keyword>
<organism evidence="4">
    <name type="scientific">Onchocerca flexuosa</name>
    <dbReference type="NCBI Taxonomy" id="387005"/>
    <lineage>
        <taxon>Eukaryota</taxon>
        <taxon>Metazoa</taxon>
        <taxon>Ecdysozoa</taxon>
        <taxon>Nematoda</taxon>
        <taxon>Chromadorea</taxon>
        <taxon>Rhabditida</taxon>
        <taxon>Spirurina</taxon>
        <taxon>Spiruromorpha</taxon>
        <taxon>Filarioidea</taxon>
        <taxon>Onchocercidae</taxon>
        <taxon>Onchocerca</taxon>
    </lineage>
</organism>
<reference evidence="2 3" key="2">
    <citation type="submission" date="2018-11" db="EMBL/GenBank/DDBJ databases">
        <authorList>
            <consortium name="Pathogen Informatics"/>
        </authorList>
    </citation>
    <scope>NUCLEOTIDE SEQUENCE [LARGE SCALE GENOMIC DNA]</scope>
</reference>
<reference evidence="4" key="1">
    <citation type="submission" date="2016-06" db="UniProtKB">
        <authorList>
            <consortium name="WormBaseParasite"/>
        </authorList>
    </citation>
    <scope>IDENTIFICATION</scope>
</reference>
<dbReference type="EMBL" id="UZAJ01008166">
    <property type="protein sequence ID" value="VDO52121.1"/>
    <property type="molecule type" value="Genomic_DNA"/>
</dbReference>
<evidence type="ECO:0000313" key="3">
    <source>
        <dbReference type="Proteomes" id="UP000267606"/>
    </source>
</evidence>